<dbReference type="EMBL" id="JH711575">
    <property type="protein sequence ID" value="EIW83767.1"/>
    <property type="molecule type" value="Genomic_DNA"/>
</dbReference>
<feature type="region of interest" description="Disordered" evidence="1">
    <location>
        <begin position="1"/>
        <end position="24"/>
    </location>
</feature>
<evidence type="ECO:0000313" key="3">
    <source>
        <dbReference type="Proteomes" id="UP000053558"/>
    </source>
</evidence>
<dbReference type="GeneID" id="19202762"/>
<feature type="compositionally biased region" description="Basic residues" evidence="1">
    <location>
        <begin position="315"/>
        <end position="326"/>
    </location>
</feature>
<feature type="compositionally biased region" description="Basic and acidic residues" evidence="1">
    <location>
        <begin position="492"/>
        <end position="509"/>
    </location>
</feature>
<feature type="region of interest" description="Disordered" evidence="1">
    <location>
        <begin position="144"/>
        <end position="197"/>
    </location>
</feature>
<accession>A0A5M3MXN5</accession>
<dbReference type="RefSeq" id="XP_007765670.1">
    <property type="nucleotide sequence ID" value="XM_007767480.1"/>
</dbReference>
<dbReference type="AlphaFoldDB" id="A0A5M3MXN5"/>
<feature type="compositionally biased region" description="Polar residues" evidence="1">
    <location>
        <begin position="10"/>
        <end position="19"/>
    </location>
</feature>
<keyword evidence="3" id="KW-1185">Reference proteome</keyword>
<dbReference type="KEGG" id="cput:CONPUDRAFT_150828"/>
<proteinExistence type="predicted"/>
<feature type="compositionally biased region" description="Gly residues" evidence="1">
    <location>
        <begin position="148"/>
        <end position="158"/>
    </location>
</feature>
<dbReference type="OrthoDB" id="204058at2759"/>
<feature type="region of interest" description="Disordered" evidence="1">
    <location>
        <begin position="479"/>
        <end position="518"/>
    </location>
</feature>
<feature type="compositionally biased region" description="Polar residues" evidence="1">
    <location>
        <begin position="292"/>
        <end position="307"/>
    </location>
</feature>
<evidence type="ECO:0000256" key="1">
    <source>
        <dbReference type="SAM" id="MobiDB-lite"/>
    </source>
</evidence>
<name>A0A5M3MXN5_CONPW</name>
<reference evidence="3" key="1">
    <citation type="journal article" date="2012" name="Science">
        <title>The Paleozoic origin of enzymatic lignin decomposition reconstructed from 31 fungal genomes.</title>
        <authorList>
            <person name="Floudas D."/>
            <person name="Binder M."/>
            <person name="Riley R."/>
            <person name="Barry K."/>
            <person name="Blanchette R.A."/>
            <person name="Henrissat B."/>
            <person name="Martinez A.T."/>
            <person name="Otillar R."/>
            <person name="Spatafora J.W."/>
            <person name="Yadav J.S."/>
            <person name="Aerts A."/>
            <person name="Benoit I."/>
            <person name="Boyd A."/>
            <person name="Carlson A."/>
            <person name="Copeland A."/>
            <person name="Coutinho P.M."/>
            <person name="de Vries R.P."/>
            <person name="Ferreira P."/>
            <person name="Findley K."/>
            <person name="Foster B."/>
            <person name="Gaskell J."/>
            <person name="Glotzer D."/>
            <person name="Gorecki P."/>
            <person name="Heitman J."/>
            <person name="Hesse C."/>
            <person name="Hori C."/>
            <person name="Igarashi K."/>
            <person name="Jurgens J.A."/>
            <person name="Kallen N."/>
            <person name="Kersten P."/>
            <person name="Kohler A."/>
            <person name="Kuees U."/>
            <person name="Kumar T.K.A."/>
            <person name="Kuo A."/>
            <person name="LaButti K."/>
            <person name="Larrondo L.F."/>
            <person name="Lindquist E."/>
            <person name="Ling A."/>
            <person name="Lombard V."/>
            <person name="Lucas S."/>
            <person name="Lundell T."/>
            <person name="Martin R."/>
            <person name="McLaughlin D.J."/>
            <person name="Morgenstern I."/>
            <person name="Morin E."/>
            <person name="Murat C."/>
            <person name="Nagy L.G."/>
            <person name="Nolan M."/>
            <person name="Ohm R.A."/>
            <person name="Patyshakuliyeva A."/>
            <person name="Rokas A."/>
            <person name="Ruiz-Duenas F.J."/>
            <person name="Sabat G."/>
            <person name="Salamov A."/>
            <person name="Samejima M."/>
            <person name="Schmutz J."/>
            <person name="Slot J.C."/>
            <person name="St John F."/>
            <person name="Stenlid J."/>
            <person name="Sun H."/>
            <person name="Sun S."/>
            <person name="Syed K."/>
            <person name="Tsang A."/>
            <person name="Wiebenga A."/>
            <person name="Young D."/>
            <person name="Pisabarro A."/>
            <person name="Eastwood D.C."/>
            <person name="Martin F."/>
            <person name="Cullen D."/>
            <person name="Grigoriev I.V."/>
            <person name="Hibbett D.S."/>
        </authorList>
    </citation>
    <scope>NUCLEOTIDE SEQUENCE [LARGE SCALE GENOMIC DNA]</scope>
    <source>
        <strain evidence="3">RWD-64-598 SS2</strain>
    </source>
</reference>
<gene>
    <name evidence="2" type="ORF">CONPUDRAFT_150828</name>
</gene>
<feature type="region of interest" description="Disordered" evidence="1">
    <location>
        <begin position="98"/>
        <end position="117"/>
    </location>
</feature>
<dbReference type="InterPro" id="IPR029056">
    <property type="entry name" value="Ribokinase-like"/>
</dbReference>
<dbReference type="Proteomes" id="UP000053558">
    <property type="component" value="Unassembled WGS sequence"/>
</dbReference>
<organism evidence="2 3">
    <name type="scientific">Coniophora puteana (strain RWD-64-598)</name>
    <name type="common">Brown rot fungus</name>
    <dbReference type="NCBI Taxonomy" id="741705"/>
    <lineage>
        <taxon>Eukaryota</taxon>
        <taxon>Fungi</taxon>
        <taxon>Dikarya</taxon>
        <taxon>Basidiomycota</taxon>
        <taxon>Agaricomycotina</taxon>
        <taxon>Agaricomycetes</taxon>
        <taxon>Agaricomycetidae</taxon>
        <taxon>Boletales</taxon>
        <taxon>Coniophorineae</taxon>
        <taxon>Coniophoraceae</taxon>
        <taxon>Coniophora</taxon>
    </lineage>
</organism>
<dbReference type="Gene3D" id="3.40.1190.20">
    <property type="match status" value="1"/>
</dbReference>
<comment type="caution">
    <text evidence="2">The sequence shown here is derived from an EMBL/GenBank/DDBJ whole genome shotgun (WGS) entry which is preliminary data.</text>
</comment>
<evidence type="ECO:0000313" key="2">
    <source>
        <dbReference type="EMBL" id="EIW83767.1"/>
    </source>
</evidence>
<protein>
    <submittedName>
        <fullName evidence="2">Uncharacterized protein</fullName>
    </submittedName>
</protein>
<feature type="compositionally biased region" description="Low complexity" evidence="1">
    <location>
        <begin position="104"/>
        <end position="117"/>
    </location>
</feature>
<feature type="compositionally biased region" description="Gly residues" evidence="1">
    <location>
        <begin position="174"/>
        <end position="183"/>
    </location>
</feature>
<feature type="region of interest" description="Disordered" evidence="1">
    <location>
        <begin position="292"/>
        <end position="347"/>
    </location>
</feature>
<dbReference type="OMA" id="ITHADII"/>
<sequence length="614" mass="64686">MDFNRLRCNTLPSSPSESHFTLPEAPYPAYHSTKTATTNRLRTNTLATPSHTHANAHGLPSPHSPTHGLANVPLKPAGRLLRLFAAGAVFETCTLSVPTHPAEGTTTTRAPGAQTTRGGSAAKILAYVVELGRVAVESGVLNREYGASGTGGQGGWMGGLRRKKRDKDDRPGTGSSGTGGGSGTAMPEGGFVSSGNANDAPGDIVEAMLIASLGGAEEGVVLRAAIERVGVHTRFCKVWDGLGVPKAWVLHAADSDSHTVINHNPLPDLSHEDFIALLGPILAPENYPSLSPNAHPNPHSHTINLNRSVAPPHPTHGHGGHRHTHGRGNSGDGWNPAIAPSPSPGTPAPFDWIHFEGRSVRTTLANMAGLDGLARERQWRHACAFSLDLGPGRAGVESLITHADIIFVTPLYPPLAAVLKPSTGAGPSAGQGDTKAHALSPRTLLLSLARSAPPHALLVAYCGRSRGAAALSVPTQEYYRSSELVKDTPPAKADEDKSKKGKEREKPSDETPAAMEDDPDAFIAGMIFALSRRVVPGPPFCPASSDSAMAPQLDDGPEKGQTQWNLSECLRFATEMAERAVRVRQSRGVSEWGGGFGVGREMARAGWFEGPELR</sequence>